<reference evidence="9" key="1">
    <citation type="submission" date="2017-09" db="EMBL/GenBank/DDBJ databases">
        <title>Depth-based differentiation of microbial function through sediment-hosted aquifers and enrichment of novel symbionts in the deep terrestrial subsurface.</title>
        <authorList>
            <person name="Probst A.J."/>
            <person name="Ladd B."/>
            <person name="Jarett J.K."/>
            <person name="Geller-Mcgrath D.E."/>
            <person name="Sieber C.M.K."/>
            <person name="Emerson J.B."/>
            <person name="Anantharaman K."/>
            <person name="Thomas B.C."/>
            <person name="Malmstrom R."/>
            <person name="Stieglmeier M."/>
            <person name="Klingl A."/>
            <person name="Woyke T."/>
            <person name="Ryan C.M."/>
            <person name="Banfield J.F."/>
        </authorList>
    </citation>
    <scope>NUCLEOTIDE SEQUENCE [LARGE SCALE GENOMIC DNA]</scope>
</reference>
<dbReference type="Proteomes" id="UP000231453">
    <property type="component" value="Unassembled WGS sequence"/>
</dbReference>
<evidence type="ECO:0000313" key="8">
    <source>
        <dbReference type="EMBL" id="PIZ96012.1"/>
    </source>
</evidence>
<dbReference type="FunFam" id="2.10.25.10:FF:000520">
    <property type="entry name" value="Predicted protein"/>
    <property type="match status" value="1"/>
</dbReference>
<dbReference type="InterPro" id="IPR018097">
    <property type="entry name" value="EGF_Ca-bd_CS"/>
</dbReference>
<protein>
    <recommendedName>
        <fullName evidence="7">EGF-like domain-containing protein</fullName>
    </recommendedName>
</protein>
<dbReference type="EMBL" id="PFPL01000037">
    <property type="protein sequence ID" value="PIZ96012.1"/>
    <property type="molecule type" value="Genomic_DNA"/>
</dbReference>
<proteinExistence type="predicted"/>
<evidence type="ECO:0000259" key="7">
    <source>
        <dbReference type="PROSITE" id="PS50026"/>
    </source>
</evidence>
<dbReference type="PROSITE" id="PS01186">
    <property type="entry name" value="EGF_2"/>
    <property type="match status" value="1"/>
</dbReference>
<dbReference type="SMART" id="SM00181">
    <property type="entry name" value="EGF"/>
    <property type="match status" value="2"/>
</dbReference>
<evidence type="ECO:0000313" key="9">
    <source>
        <dbReference type="Proteomes" id="UP000231453"/>
    </source>
</evidence>
<keyword evidence="4" id="KW-1015">Disulfide bond</keyword>
<dbReference type="PROSITE" id="PS00022">
    <property type="entry name" value="EGF_1"/>
    <property type="match status" value="2"/>
</dbReference>
<dbReference type="PROSITE" id="PS01187">
    <property type="entry name" value="EGF_CA"/>
    <property type="match status" value="1"/>
</dbReference>
<feature type="domain" description="EGF-like" evidence="7">
    <location>
        <begin position="214"/>
        <end position="250"/>
    </location>
</feature>
<dbReference type="Pfam" id="PF00008">
    <property type="entry name" value="EGF"/>
    <property type="match status" value="2"/>
</dbReference>
<evidence type="ECO:0000256" key="6">
    <source>
        <dbReference type="SAM" id="MobiDB-lite"/>
    </source>
</evidence>
<keyword evidence="5" id="KW-0325">Glycoprotein</keyword>
<dbReference type="Gene3D" id="2.10.25.10">
    <property type="entry name" value="Laminin"/>
    <property type="match status" value="2"/>
</dbReference>
<dbReference type="CDD" id="cd00054">
    <property type="entry name" value="EGF_CA"/>
    <property type="match status" value="2"/>
</dbReference>
<sequence>MSKLVLIIASIFVIFQLGACEFGLGESDPSSSTDVLESNDTHTASTDTLTDDTFVSADTMTETDTIVLTDTYTMSADTMVIEDTFVPADTSVATDTLVEDDTYQPTDTYVAPEDTYQPSQDTYVPTDTTVEDTNVAQDTYVADTGPEDTTVMEDTSITTDTVEMDTTTPVDTMVVPVDHCNSNPCLNGGTCVNRVDNYTCDCLAGYIGNECEEEVDECDPNPCLNGGVCTDGVNSYTCDCGEYFTGTTCNLQAVDCLSDEECDDWGYTTVDHCTSEKVCSSELWGIIFTFNLPEGVTSEGSIVHVYNSNQVEWDKELIFGESYHFTYNDLCAWGVKVAVENPNQTWWGCEPGTSSKADLIIQMGEEVFPAEDYFFQTEQGACAGGGEGNLLFTREMLGCPTQNNPASVY</sequence>
<feature type="region of interest" description="Disordered" evidence="6">
    <location>
        <begin position="26"/>
        <end position="47"/>
    </location>
</feature>
<evidence type="ECO:0000256" key="1">
    <source>
        <dbReference type="ARBA" id="ARBA00022536"/>
    </source>
</evidence>
<feature type="domain" description="EGF-like" evidence="7">
    <location>
        <begin position="176"/>
        <end position="212"/>
    </location>
</feature>
<accession>A0A2M7VAT0</accession>
<organism evidence="8 9">
    <name type="scientific">Candidatus Magasanikbacteria bacterium CG_4_10_14_0_2_um_filter_33_14</name>
    <dbReference type="NCBI Taxonomy" id="1974636"/>
    <lineage>
        <taxon>Bacteria</taxon>
        <taxon>Candidatus Magasanikiibacteriota</taxon>
    </lineage>
</organism>
<feature type="compositionally biased region" description="Polar residues" evidence="6">
    <location>
        <begin position="28"/>
        <end position="47"/>
    </location>
</feature>
<comment type="caution">
    <text evidence="8">The sequence shown here is derived from an EMBL/GenBank/DDBJ whole genome shotgun (WGS) entry which is preliminary data.</text>
</comment>
<dbReference type="SMART" id="SM00179">
    <property type="entry name" value="EGF_CA"/>
    <property type="match status" value="2"/>
</dbReference>
<gene>
    <name evidence="8" type="ORF">COX80_02655</name>
</gene>
<dbReference type="InterPro" id="IPR000742">
    <property type="entry name" value="EGF"/>
</dbReference>
<evidence type="ECO:0000256" key="3">
    <source>
        <dbReference type="ARBA" id="ARBA00022737"/>
    </source>
</evidence>
<keyword evidence="1" id="KW-0245">EGF-like domain</keyword>
<dbReference type="PROSITE" id="PS00010">
    <property type="entry name" value="ASX_HYDROXYL"/>
    <property type="match status" value="2"/>
</dbReference>
<evidence type="ECO:0000256" key="5">
    <source>
        <dbReference type="ARBA" id="ARBA00023180"/>
    </source>
</evidence>
<dbReference type="FunFam" id="2.10.25.10:FF:000122">
    <property type="entry name" value="Protein crumbs homolog 2"/>
    <property type="match status" value="1"/>
</dbReference>
<dbReference type="PANTHER" id="PTHR12916:SF4">
    <property type="entry name" value="UNINFLATABLE, ISOFORM C"/>
    <property type="match status" value="1"/>
</dbReference>
<evidence type="ECO:0000256" key="2">
    <source>
        <dbReference type="ARBA" id="ARBA00022729"/>
    </source>
</evidence>
<dbReference type="GO" id="GO:0005509">
    <property type="term" value="F:calcium ion binding"/>
    <property type="evidence" value="ECO:0007669"/>
    <property type="project" value="InterPro"/>
</dbReference>
<keyword evidence="2" id="KW-0732">Signal</keyword>
<dbReference type="SUPFAM" id="SSF57196">
    <property type="entry name" value="EGF/Laminin"/>
    <property type="match status" value="2"/>
</dbReference>
<dbReference type="PANTHER" id="PTHR12916">
    <property type="entry name" value="CYTOCHROME C OXIDASE POLYPEPTIDE VIC-2"/>
    <property type="match status" value="1"/>
</dbReference>
<dbReference type="AlphaFoldDB" id="A0A2M7VAT0"/>
<dbReference type="InterPro" id="IPR000152">
    <property type="entry name" value="EGF-type_Asp/Asn_hydroxyl_site"/>
</dbReference>
<dbReference type="PROSITE" id="PS50026">
    <property type="entry name" value="EGF_3"/>
    <property type="match status" value="2"/>
</dbReference>
<name>A0A2M7VAT0_9BACT</name>
<evidence type="ECO:0000256" key="4">
    <source>
        <dbReference type="ARBA" id="ARBA00023157"/>
    </source>
</evidence>
<dbReference type="InterPro" id="IPR001881">
    <property type="entry name" value="EGF-like_Ca-bd_dom"/>
</dbReference>
<keyword evidence="3" id="KW-0677">Repeat</keyword>